<gene>
    <name evidence="2" type="ORF">LIER_02655</name>
</gene>
<dbReference type="CDD" id="cd01650">
    <property type="entry name" value="RT_nLTR_like"/>
    <property type="match status" value="1"/>
</dbReference>
<evidence type="ECO:0000313" key="3">
    <source>
        <dbReference type="Proteomes" id="UP001454036"/>
    </source>
</evidence>
<organism evidence="2 3">
    <name type="scientific">Lithospermum erythrorhizon</name>
    <name type="common">Purple gromwell</name>
    <name type="synonym">Lithospermum officinale var. erythrorhizon</name>
    <dbReference type="NCBI Taxonomy" id="34254"/>
    <lineage>
        <taxon>Eukaryota</taxon>
        <taxon>Viridiplantae</taxon>
        <taxon>Streptophyta</taxon>
        <taxon>Embryophyta</taxon>
        <taxon>Tracheophyta</taxon>
        <taxon>Spermatophyta</taxon>
        <taxon>Magnoliopsida</taxon>
        <taxon>eudicotyledons</taxon>
        <taxon>Gunneridae</taxon>
        <taxon>Pentapetalae</taxon>
        <taxon>asterids</taxon>
        <taxon>lamiids</taxon>
        <taxon>Boraginales</taxon>
        <taxon>Boraginaceae</taxon>
        <taxon>Boraginoideae</taxon>
        <taxon>Lithospermeae</taxon>
        <taxon>Lithospermum</taxon>
    </lineage>
</organism>
<name>A0AAV3NU43_LITER</name>
<dbReference type="Pfam" id="PF00078">
    <property type="entry name" value="RVT_1"/>
    <property type="match status" value="1"/>
</dbReference>
<dbReference type="PANTHER" id="PTHR46890:SF48">
    <property type="entry name" value="RNA-DIRECTED DNA POLYMERASE"/>
    <property type="match status" value="1"/>
</dbReference>
<keyword evidence="3" id="KW-1185">Reference proteome</keyword>
<dbReference type="AlphaFoldDB" id="A0AAV3NU43"/>
<dbReference type="Proteomes" id="UP001454036">
    <property type="component" value="Unassembled WGS sequence"/>
</dbReference>
<accession>A0AAV3NU43</accession>
<reference evidence="2 3" key="1">
    <citation type="submission" date="2024-01" db="EMBL/GenBank/DDBJ databases">
        <title>The complete chloroplast genome sequence of Lithospermum erythrorhizon: insights into the phylogenetic relationship among Boraginaceae species and the maternal lineages of purple gromwells.</title>
        <authorList>
            <person name="Okada T."/>
            <person name="Watanabe K."/>
        </authorList>
    </citation>
    <scope>NUCLEOTIDE SEQUENCE [LARGE SCALE GENOMIC DNA]</scope>
</reference>
<comment type="caution">
    <text evidence="2">The sequence shown here is derived from an EMBL/GenBank/DDBJ whole genome shotgun (WGS) entry which is preliminary data.</text>
</comment>
<dbReference type="InterPro" id="IPR043502">
    <property type="entry name" value="DNA/RNA_pol_sf"/>
</dbReference>
<proteinExistence type="predicted"/>
<dbReference type="EMBL" id="BAABME010000294">
    <property type="protein sequence ID" value="GAA0141530.1"/>
    <property type="molecule type" value="Genomic_DNA"/>
</dbReference>
<evidence type="ECO:0000313" key="2">
    <source>
        <dbReference type="EMBL" id="GAA0141530.1"/>
    </source>
</evidence>
<feature type="domain" description="Reverse transcriptase" evidence="1">
    <location>
        <begin position="94"/>
        <end position="342"/>
    </location>
</feature>
<dbReference type="InterPro" id="IPR000477">
    <property type="entry name" value="RT_dom"/>
</dbReference>
<sequence length="504" mass="57087">MVFREQLIAHEAMGGGIELREKELEGDMNTSFFHNSATQRQKSNRIEGIMDKEGNWQEEPVDKHLTEEMKRSMDKPYDAEEVKKVVVGMSGMKAPGPDGVVFRKFGYTHIVLIPKFIAKYIANRLKAIMPQLISNTQSAFVSDRFITDNVLLAYEVHHSLKRKKGQVGCFSLKLDMQKAYDRVEWDFLRVVMVKMQFPDNFIKLMHAYISTVSYSVMVNGDQCGYFKSSRGLRQGDPFSPYLFLLCTERFIHLIREATSNGSLQGVQVGRSGPRLTHLLFVDDSLLFRQASVEECGAIKTILRRYEESSGQAVNYSKSTVWFSPNVQGESKRAMLDILGVSERGVRGKVDGWQTKSLSKAGKQVMIKAVLQAIPPYAIQCFKLPTTLCHELEALFVKFWSKQNALFWCIGTPSRPRGLDALSMPTVLTAQKWSSTSTGIAKDPQSTLNIVYKSKYFPDSSFWDANLGSNPSYIWRSIISSRDILRKGCKWKVGNGENMARFLGH</sequence>
<dbReference type="InterPro" id="IPR052343">
    <property type="entry name" value="Retrotransposon-Effector_Assoc"/>
</dbReference>
<dbReference type="SUPFAM" id="SSF56672">
    <property type="entry name" value="DNA/RNA polymerases"/>
    <property type="match status" value="1"/>
</dbReference>
<dbReference type="PANTHER" id="PTHR46890">
    <property type="entry name" value="NON-LTR RETROLELEMENT REVERSE TRANSCRIPTASE-LIKE PROTEIN-RELATED"/>
    <property type="match status" value="1"/>
</dbReference>
<evidence type="ECO:0000259" key="1">
    <source>
        <dbReference type="PROSITE" id="PS50878"/>
    </source>
</evidence>
<dbReference type="PROSITE" id="PS50878">
    <property type="entry name" value="RT_POL"/>
    <property type="match status" value="1"/>
</dbReference>
<protein>
    <recommendedName>
        <fullName evidence="1">Reverse transcriptase domain-containing protein</fullName>
    </recommendedName>
</protein>